<gene>
    <name evidence="1" type="ORF">Q4T40_10255</name>
</gene>
<dbReference type="Proteomes" id="UP001254848">
    <property type="component" value="Unassembled WGS sequence"/>
</dbReference>
<protein>
    <recommendedName>
        <fullName evidence="3">GIY-YIG domain-containing protein</fullName>
    </recommendedName>
</protein>
<proteinExistence type="predicted"/>
<evidence type="ECO:0000313" key="1">
    <source>
        <dbReference type="EMBL" id="MDT8901624.1"/>
    </source>
</evidence>
<dbReference type="EMBL" id="JAUOZS010000001">
    <property type="protein sequence ID" value="MDT8901624.1"/>
    <property type="molecule type" value="Genomic_DNA"/>
</dbReference>
<keyword evidence="2" id="KW-1185">Reference proteome</keyword>
<accession>A0ABU3NXU2</accession>
<evidence type="ECO:0000313" key="2">
    <source>
        <dbReference type="Proteomes" id="UP001254848"/>
    </source>
</evidence>
<dbReference type="RefSeq" id="WP_413780130.1">
    <property type="nucleotide sequence ID" value="NZ_JAUOZS010000001.1"/>
</dbReference>
<evidence type="ECO:0008006" key="3">
    <source>
        <dbReference type="Google" id="ProtNLM"/>
    </source>
</evidence>
<organism evidence="1 2">
    <name type="scientific">Anaeroselena agilis</name>
    <dbReference type="NCBI Taxonomy" id="3063788"/>
    <lineage>
        <taxon>Bacteria</taxon>
        <taxon>Bacillati</taxon>
        <taxon>Bacillota</taxon>
        <taxon>Negativicutes</taxon>
        <taxon>Acetonemataceae</taxon>
        <taxon>Anaeroselena</taxon>
    </lineage>
</organism>
<name>A0ABU3NXU2_9FIRM</name>
<comment type="caution">
    <text evidence="1">The sequence shown here is derived from an EMBL/GenBank/DDBJ whole genome shotgun (WGS) entry which is preliminary data.</text>
</comment>
<sequence length="94" mass="11228">MPFIQQNPKIYNKVQVEYLYPNQYGVYGIFKQRVWIYIGKGDIRQRLLDHLNGDNPSILYQNPTHWVAEVTPYADEREKQLILEYRPICNKKVG</sequence>
<reference evidence="1 2" key="1">
    <citation type="submission" date="2023-07" db="EMBL/GenBank/DDBJ databases">
        <title>The novel representative of Negativicutes class, Anaeroselena agilis gen. nov. sp. nov.</title>
        <authorList>
            <person name="Prokofeva M.I."/>
            <person name="Elcheninov A.G."/>
            <person name="Klyukina A."/>
            <person name="Kublanov I.V."/>
            <person name="Frolov E.N."/>
            <person name="Podosokorskaya O.A."/>
        </authorList>
    </citation>
    <scope>NUCLEOTIDE SEQUENCE [LARGE SCALE GENOMIC DNA]</scope>
    <source>
        <strain evidence="1 2">4137-cl</strain>
    </source>
</reference>